<dbReference type="Proteomes" id="UP001268036">
    <property type="component" value="Unassembled WGS sequence"/>
</dbReference>
<dbReference type="RefSeq" id="WP_309761613.1">
    <property type="nucleotide sequence ID" value="NZ_JAVJAF010000001.1"/>
</dbReference>
<gene>
    <name evidence="1" type="ORF">QE440_004334</name>
</gene>
<proteinExistence type="predicted"/>
<evidence type="ECO:0000313" key="1">
    <source>
        <dbReference type="EMBL" id="MDR6236593.1"/>
    </source>
</evidence>
<accession>A0AAJ2EY71</accession>
<organism evidence="1 2">
    <name type="scientific">Pseudomonas oryzihabitans</name>
    <dbReference type="NCBI Taxonomy" id="47885"/>
    <lineage>
        <taxon>Bacteria</taxon>
        <taxon>Pseudomonadati</taxon>
        <taxon>Pseudomonadota</taxon>
        <taxon>Gammaproteobacteria</taxon>
        <taxon>Pseudomonadales</taxon>
        <taxon>Pseudomonadaceae</taxon>
        <taxon>Pseudomonas</taxon>
    </lineage>
</organism>
<evidence type="ECO:0000313" key="2">
    <source>
        <dbReference type="Proteomes" id="UP001268036"/>
    </source>
</evidence>
<dbReference type="AlphaFoldDB" id="A0AAJ2EY71"/>
<reference evidence="1" key="1">
    <citation type="submission" date="2023-08" db="EMBL/GenBank/DDBJ databases">
        <title>Functional and genomic diversity of the sorghum phyllosphere microbiome.</title>
        <authorList>
            <person name="Shade A."/>
        </authorList>
    </citation>
    <scope>NUCLEOTIDE SEQUENCE</scope>
    <source>
        <strain evidence="1">SORGH_AS_0201</strain>
    </source>
</reference>
<comment type="caution">
    <text evidence="1">The sequence shown here is derived from an EMBL/GenBank/DDBJ whole genome shotgun (WGS) entry which is preliminary data.</text>
</comment>
<dbReference type="EMBL" id="JAVJAF010000001">
    <property type="protein sequence ID" value="MDR6236593.1"/>
    <property type="molecule type" value="Genomic_DNA"/>
</dbReference>
<sequence length="93" mass="10537">MDRLQERLAKLDPPLRHEVEHRGDCLVITLIESEHNARVSRLIKIDQLSSVEQINLVLLHAINELRRKGAQVPLDKDTVLLTSLPSDRVGFPG</sequence>
<name>A0AAJ2EY71_9PSED</name>
<protein>
    <submittedName>
        <fullName evidence="1">PHP family Zn ribbon phosphoesterase</fullName>
    </submittedName>
</protein>